<sequence>MERYKGKHAENPLQEVAAMQLIGDSNRHVMGIIETLFDGSNLNVIMPYADSGDLFEMLQESQERGHGFPEAEARYWFRQIIDGIRHLHGKGVCHRDLSPENVMIDTDNSLIIDMGMAIRVPYNDPNTKNNNTVTDIANGTGKRLIAPQGTCGPEIYLSRKPFDGGAVDIWTAGTILFCMVTGNKSYSRPHISDAQFYWMTHGLPRLLSDWGINVSNECSHLLINMLQIDARLRLTLDEVLNHPWFAHTDTIPASVRAADNPSRRGGLISI</sequence>
<organism evidence="4 5">
    <name type="scientific">Fragilariopsis cylindrus CCMP1102</name>
    <dbReference type="NCBI Taxonomy" id="635003"/>
    <lineage>
        <taxon>Eukaryota</taxon>
        <taxon>Sar</taxon>
        <taxon>Stramenopiles</taxon>
        <taxon>Ochrophyta</taxon>
        <taxon>Bacillariophyta</taxon>
        <taxon>Bacillariophyceae</taxon>
        <taxon>Bacillariophycidae</taxon>
        <taxon>Bacillariales</taxon>
        <taxon>Bacillariaceae</taxon>
        <taxon>Fragilariopsis</taxon>
    </lineage>
</organism>
<dbReference type="Gene3D" id="1.10.510.10">
    <property type="entry name" value="Transferase(Phosphotransferase) domain 1"/>
    <property type="match status" value="1"/>
</dbReference>
<dbReference type="KEGG" id="fcy:FRACYDRAFT_187276"/>
<dbReference type="InterPro" id="IPR011009">
    <property type="entry name" value="Kinase-like_dom_sf"/>
</dbReference>
<dbReference type="GO" id="GO:0035556">
    <property type="term" value="P:intracellular signal transduction"/>
    <property type="evidence" value="ECO:0007669"/>
    <property type="project" value="TreeGrafter"/>
</dbReference>
<dbReference type="AlphaFoldDB" id="A0A1E7FB33"/>
<dbReference type="Pfam" id="PF00069">
    <property type="entry name" value="Pkinase"/>
    <property type="match status" value="1"/>
</dbReference>
<dbReference type="InParanoid" id="A0A1E7FB33"/>
<dbReference type="PROSITE" id="PS00109">
    <property type="entry name" value="PROTEIN_KINASE_TYR"/>
    <property type="match status" value="1"/>
</dbReference>
<dbReference type="InterPro" id="IPR000719">
    <property type="entry name" value="Prot_kinase_dom"/>
</dbReference>
<evidence type="ECO:0000313" key="4">
    <source>
        <dbReference type="EMBL" id="OEU15402.1"/>
    </source>
</evidence>
<keyword evidence="2" id="KW-0067">ATP-binding</keyword>
<keyword evidence="5" id="KW-1185">Reference proteome</keyword>
<dbReference type="InterPro" id="IPR008266">
    <property type="entry name" value="Tyr_kinase_AS"/>
</dbReference>
<dbReference type="OrthoDB" id="541276at2759"/>
<dbReference type="EMBL" id="KV784359">
    <property type="protein sequence ID" value="OEU15402.1"/>
    <property type="molecule type" value="Genomic_DNA"/>
</dbReference>
<dbReference type="GO" id="GO:0005524">
    <property type="term" value="F:ATP binding"/>
    <property type="evidence" value="ECO:0007669"/>
    <property type="project" value="UniProtKB-KW"/>
</dbReference>
<accession>A0A1E7FB33</accession>
<keyword evidence="4" id="KW-0808">Transferase</keyword>
<evidence type="ECO:0000256" key="1">
    <source>
        <dbReference type="ARBA" id="ARBA00022741"/>
    </source>
</evidence>
<name>A0A1E7FB33_9STRA</name>
<dbReference type="PANTHER" id="PTHR24346:SF75">
    <property type="entry name" value="AURORA KINASE"/>
    <property type="match status" value="1"/>
</dbReference>
<proteinExistence type="predicted"/>
<reference evidence="4 5" key="1">
    <citation type="submission" date="2016-09" db="EMBL/GenBank/DDBJ databases">
        <title>Extensive genetic diversity and differential bi-allelic expression allows diatom success in the polar Southern Ocean.</title>
        <authorList>
            <consortium name="DOE Joint Genome Institute"/>
            <person name="Mock T."/>
            <person name="Otillar R.P."/>
            <person name="Strauss J."/>
            <person name="Dupont C."/>
            <person name="Frickenhaus S."/>
            <person name="Maumus F."/>
            <person name="Mcmullan M."/>
            <person name="Sanges R."/>
            <person name="Schmutz J."/>
            <person name="Toseland A."/>
            <person name="Valas R."/>
            <person name="Veluchamy A."/>
            <person name="Ward B.J."/>
            <person name="Allen A."/>
            <person name="Barry K."/>
            <person name="Falciatore A."/>
            <person name="Ferrante M."/>
            <person name="Fortunato A.E."/>
            <person name="Gloeckner G."/>
            <person name="Gruber A."/>
            <person name="Hipkin R."/>
            <person name="Janech M."/>
            <person name="Kroth P."/>
            <person name="Leese F."/>
            <person name="Lindquist E."/>
            <person name="Lyon B.R."/>
            <person name="Martin J."/>
            <person name="Mayer C."/>
            <person name="Parker M."/>
            <person name="Quesneville H."/>
            <person name="Raymond J."/>
            <person name="Uhlig C."/>
            <person name="Valentin K.U."/>
            <person name="Worden A.Z."/>
            <person name="Armbrust E.V."/>
            <person name="Bowler C."/>
            <person name="Green B."/>
            <person name="Moulton V."/>
            <person name="Van Oosterhout C."/>
            <person name="Grigoriev I."/>
        </authorList>
    </citation>
    <scope>NUCLEOTIDE SEQUENCE [LARGE SCALE GENOMIC DNA]</scope>
    <source>
        <strain evidence="4 5">CCMP1102</strain>
    </source>
</reference>
<keyword evidence="4" id="KW-0418">Kinase</keyword>
<keyword evidence="1" id="KW-0547">Nucleotide-binding</keyword>
<dbReference type="Proteomes" id="UP000095751">
    <property type="component" value="Unassembled WGS sequence"/>
</dbReference>
<protein>
    <submittedName>
        <fullName evidence="4">Kinase-like protein</fullName>
    </submittedName>
</protein>
<evidence type="ECO:0000256" key="2">
    <source>
        <dbReference type="ARBA" id="ARBA00022840"/>
    </source>
</evidence>
<dbReference type="GO" id="GO:0004674">
    <property type="term" value="F:protein serine/threonine kinase activity"/>
    <property type="evidence" value="ECO:0007669"/>
    <property type="project" value="TreeGrafter"/>
</dbReference>
<dbReference type="GO" id="GO:0005737">
    <property type="term" value="C:cytoplasm"/>
    <property type="evidence" value="ECO:0007669"/>
    <property type="project" value="TreeGrafter"/>
</dbReference>
<evidence type="ECO:0000259" key="3">
    <source>
        <dbReference type="PROSITE" id="PS50011"/>
    </source>
</evidence>
<dbReference type="SUPFAM" id="SSF56112">
    <property type="entry name" value="Protein kinase-like (PK-like)"/>
    <property type="match status" value="1"/>
</dbReference>
<dbReference type="PANTHER" id="PTHR24346">
    <property type="entry name" value="MAP/MICROTUBULE AFFINITY-REGULATING KINASE"/>
    <property type="match status" value="1"/>
</dbReference>
<evidence type="ECO:0000313" key="5">
    <source>
        <dbReference type="Proteomes" id="UP000095751"/>
    </source>
</evidence>
<feature type="domain" description="Protein kinase" evidence="3">
    <location>
        <begin position="1"/>
        <end position="245"/>
    </location>
</feature>
<dbReference type="PROSITE" id="PS50011">
    <property type="entry name" value="PROTEIN_KINASE_DOM"/>
    <property type="match status" value="1"/>
</dbReference>
<gene>
    <name evidence="4" type="ORF">FRACYDRAFT_187276</name>
</gene>